<sequence length="95" mass="11481">MFNQLLLWATFIIPWLALIPLNKTRVKKVFPAAMYGTLILTFVFQMADRFEWWRIEENIILLTNITSFVYGLFFAGTIIILYFTHHHFWLYMIMN</sequence>
<keyword evidence="1" id="KW-0812">Transmembrane</keyword>
<evidence type="ECO:0000313" key="2">
    <source>
        <dbReference type="EMBL" id="SFP01517.1"/>
    </source>
</evidence>
<organism evidence="2 3">
    <name type="scientific">Salibacterium halotolerans</name>
    <dbReference type="NCBI Taxonomy" id="1884432"/>
    <lineage>
        <taxon>Bacteria</taxon>
        <taxon>Bacillati</taxon>
        <taxon>Bacillota</taxon>
        <taxon>Bacilli</taxon>
        <taxon>Bacillales</taxon>
        <taxon>Bacillaceae</taxon>
    </lineage>
</organism>
<name>A0A1I5LWK2_9BACI</name>
<dbReference type="OrthoDB" id="1683771at2"/>
<proteinExistence type="predicted"/>
<keyword evidence="3" id="KW-1185">Reference proteome</keyword>
<feature type="transmembrane region" description="Helical" evidence="1">
    <location>
        <begin position="29"/>
        <end position="47"/>
    </location>
</feature>
<feature type="transmembrane region" description="Helical" evidence="1">
    <location>
        <begin position="59"/>
        <end position="84"/>
    </location>
</feature>
<dbReference type="EMBL" id="FOXD01000002">
    <property type="protein sequence ID" value="SFP01517.1"/>
    <property type="molecule type" value="Genomic_DNA"/>
</dbReference>
<dbReference type="Proteomes" id="UP000198892">
    <property type="component" value="Unassembled WGS sequence"/>
</dbReference>
<reference evidence="3" key="1">
    <citation type="submission" date="2016-10" db="EMBL/GenBank/DDBJ databases">
        <authorList>
            <person name="Varghese N."/>
            <person name="Submissions S."/>
        </authorList>
    </citation>
    <scope>NUCLEOTIDE SEQUENCE [LARGE SCALE GENOMIC DNA]</scope>
    <source>
        <strain evidence="3">S7</strain>
    </source>
</reference>
<keyword evidence="1" id="KW-0472">Membrane</keyword>
<evidence type="ECO:0000313" key="3">
    <source>
        <dbReference type="Proteomes" id="UP000198892"/>
    </source>
</evidence>
<dbReference type="AlphaFoldDB" id="A0A1I5LWK2"/>
<dbReference type="RefSeq" id="WP_093334868.1">
    <property type="nucleotide sequence ID" value="NZ_FOXD01000002.1"/>
</dbReference>
<evidence type="ECO:0000256" key="1">
    <source>
        <dbReference type="SAM" id="Phobius"/>
    </source>
</evidence>
<dbReference type="STRING" id="1884432.SAMN05518683_1021"/>
<gene>
    <name evidence="2" type="ORF">SAMN05518683_1021</name>
</gene>
<feature type="transmembrane region" description="Helical" evidence="1">
    <location>
        <begin position="6"/>
        <end position="22"/>
    </location>
</feature>
<accession>A0A1I5LWK2</accession>
<protein>
    <submittedName>
        <fullName evidence="2">Uncharacterized protein</fullName>
    </submittedName>
</protein>
<keyword evidence="1" id="KW-1133">Transmembrane helix</keyword>